<dbReference type="AlphaFoldDB" id="A0A329QDC3"/>
<evidence type="ECO:0000256" key="4">
    <source>
        <dbReference type="ARBA" id="ARBA00023136"/>
    </source>
</evidence>
<dbReference type="PANTHER" id="PTHR43229">
    <property type="entry name" value="NODULATION PROTEIN J"/>
    <property type="match status" value="1"/>
</dbReference>
<evidence type="ECO:0000256" key="6">
    <source>
        <dbReference type="RuleBase" id="RU361157"/>
    </source>
</evidence>
<dbReference type="GO" id="GO:0046677">
    <property type="term" value="P:response to antibiotic"/>
    <property type="evidence" value="ECO:0007669"/>
    <property type="project" value="UniProtKB-KW"/>
</dbReference>
<feature type="transmembrane region" description="Helical" evidence="6">
    <location>
        <begin position="133"/>
        <end position="155"/>
    </location>
</feature>
<keyword evidence="2 6" id="KW-0812">Transmembrane</keyword>
<dbReference type="PRINTS" id="PR00164">
    <property type="entry name" value="ABC2TRNSPORT"/>
</dbReference>
<feature type="transmembrane region" description="Helical" evidence="6">
    <location>
        <begin position="101"/>
        <end position="127"/>
    </location>
</feature>
<dbReference type="InterPro" id="IPR047817">
    <property type="entry name" value="ABC2_TM_bact-type"/>
</dbReference>
<comment type="similarity">
    <text evidence="6">Belongs to the ABC-2 integral membrane protein family.</text>
</comment>
<dbReference type="InterPro" id="IPR013525">
    <property type="entry name" value="ABC2_TM"/>
</dbReference>
<evidence type="ECO:0000256" key="5">
    <source>
        <dbReference type="ARBA" id="ARBA00023251"/>
    </source>
</evidence>
<dbReference type="InterPro" id="IPR051784">
    <property type="entry name" value="Nod_factor_ABC_transporter"/>
</dbReference>
<keyword evidence="6" id="KW-0813">Transport</keyword>
<dbReference type="GO" id="GO:0140359">
    <property type="term" value="F:ABC-type transporter activity"/>
    <property type="evidence" value="ECO:0007669"/>
    <property type="project" value="InterPro"/>
</dbReference>
<evidence type="ECO:0000256" key="1">
    <source>
        <dbReference type="ARBA" id="ARBA00004141"/>
    </source>
</evidence>
<comment type="subcellular location">
    <subcellularLocation>
        <location evidence="6">Cell membrane</location>
        <topology evidence="6">Multi-pass membrane protein</topology>
    </subcellularLocation>
    <subcellularLocation>
        <location evidence="1">Membrane</location>
        <topology evidence="1">Multi-pass membrane protein</topology>
    </subcellularLocation>
</comment>
<dbReference type="PIRSF" id="PIRSF006648">
    <property type="entry name" value="DrrB"/>
    <property type="match status" value="1"/>
</dbReference>
<evidence type="ECO:0000259" key="7">
    <source>
        <dbReference type="PROSITE" id="PS51012"/>
    </source>
</evidence>
<dbReference type="PANTHER" id="PTHR43229:SF2">
    <property type="entry name" value="NODULATION PROTEIN J"/>
    <property type="match status" value="1"/>
</dbReference>
<feature type="transmembrane region" description="Helical" evidence="6">
    <location>
        <begin position="29"/>
        <end position="48"/>
    </location>
</feature>
<feature type="transmembrane region" description="Helical" evidence="6">
    <location>
        <begin position="225"/>
        <end position="248"/>
    </location>
</feature>
<evidence type="ECO:0000256" key="2">
    <source>
        <dbReference type="ARBA" id="ARBA00022692"/>
    </source>
</evidence>
<name>A0A329QDC3_9ACTN</name>
<dbReference type="RefSeq" id="WP_112260511.1">
    <property type="nucleotide sequence ID" value="NZ_QMIG01000049.1"/>
</dbReference>
<dbReference type="EMBL" id="QMIG01000049">
    <property type="protein sequence ID" value="RAW09232.1"/>
    <property type="molecule type" value="Genomic_DNA"/>
</dbReference>
<evidence type="ECO:0000313" key="9">
    <source>
        <dbReference type="Proteomes" id="UP000250462"/>
    </source>
</evidence>
<proteinExistence type="inferred from homology"/>
<reference evidence="8 9" key="1">
    <citation type="submission" date="2018-06" db="EMBL/GenBank/DDBJ databases">
        <title>Phytoactinopolyspora halophila sp. nov., a novel halophilic actinomycete isolated from a saline soil in China.</title>
        <authorList>
            <person name="Tang S.-K."/>
        </authorList>
    </citation>
    <scope>NUCLEOTIDE SEQUENCE [LARGE SCALE GENOMIC DNA]</scope>
    <source>
        <strain evidence="8 9">YIM 96934</strain>
    </source>
</reference>
<feature type="transmembrane region" description="Helical" evidence="6">
    <location>
        <begin position="167"/>
        <end position="188"/>
    </location>
</feature>
<dbReference type="Pfam" id="PF01061">
    <property type="entry name" value="ABC2_membrane"/>
    <property type="match status" value="1"/>
</dbReference>
<keyword evidence="5" id="KW-0046">Antibiotic resistance</keyword>
<dbReference type="InterPro" id="IPR000412">
    <property type="entry name" value="ABC_2_transport"/>
</dbReference>
<keyword evidence="3 6" id="KW-1133">Transmembrane helix</keyword>
<dbReference type="Proteomes" id="UP000250462">
    <property type="component" value="Unassembled WGS sequence"/>
</dbReference>
<keyword evidence="6" id="KW-1003">Cell membrane</keyword>
<accession>A0A329QDC3</accession>
<feature type="transmembrane region" description="Helical" evidence="6">
    <location>
        <begin position="60"/>
        <end position="81"/>
    </location>
</feature>
<dbReference type="GO" id="GO:0043190">
    <property type="term" value="C:ATP-binding cassette (ABC) transporter complex"/>
    <property type="evidence" value="ECO:0007669"/>
    <property type="project" value="InterPro"/>
</dbReference>
<dbReference type="OrthoDB" id="9255971at2"/>
<keyword evidence="4 6" id="KW-0472">Membrane</keyword>
<sequence>MNMVTSTATVFTREVRSKIRTPWPFVESLVDPLLLLVLFGPLVAGLGGVEGLPSGDTTQWFVPGILVVMTFSTSAFIGSGIQEERQAGALERMLVTPVSRLAMLLGRVLRVVVIVAVQTVVVMAITIPFGLDVFPVGFAVAVAQLAVLAGALGVVSLAAGLALTNAYAFWGMVTIFYTPVIVTSGALLPMDLAPDWLYAVSRINPLAHVVEAQRSLFVGDVADPAVALGFGVAFAFGVAGALIGTRALNRVRV</sequence>
<organism evidence="8 9">
    <name type="scientific">Phytoactinopolyspora halophila</name>
    <dbReference type="NCBI Taxonomy" id="1981511"/>
    <lineage>
        <taxon>Bacteria</taxon>
        <taxon>Bacillati</taxon>
        <taxon>Actinomycetota</taxon>
        <taxon>Actinomycetes</taxon>
        <taxon>Jiangellales</taxon>
        <taxon>Jiangellaceae</taxon>
        <taxon>Phytoactinopolyspora</taxon>
    </lineage>
</organism>
<protein>
    <recommendedName>
        <fullName evidence="6">Transport permease protein</fullName>
    </recommendedName>
</protein>
<evidence type="ECO:0000313" key="8">
    <source>
        <dbReference type="EMBL" id="RAW09232.1"/>
    </source>
</evidence>
<feature type="domain" description="ABC transmembrane type-2" evidence="7">
    <location>
        <begin position="23"/>
        <end position="251"/>
    </location>
</feature>
<evidence type="ECO:0000256" key="3">
    <source>
        <dbReference type="ARBA" id="ARBA00022989"/>
    </source>
</evidence>
<dbReference type="PROSITE" id="PS51012">
    <property type="entry name" value="ABC_TM2"/>
    <property type="match status" value="1"/>
</dbReference>
<gene>
    <name evidence="8" type="ORF">DPM12_22045</name>
</gene>
<comment type="caution">
    <text evidence="8">The sequence shown here is derived from an EMBL/GenBank/DDBJ whole genome shotgun (WGS) entry which is preliminary data.</text>
</comment>
<keyword evidence="9" id="KW-1185">Reference proteome</keyword>